<dbReference type="PANTHER" id="PTHR10697">
    <property type="entry name" value="MAMMALIAN EPENDYMIN-RELATED PROTEIN 1"/>
    <property type="match status" value="1"/>
</dbReference>
<organism evidence="2">
    <name type="scientific">Arion vulgaris</name>
    <dbReference type="NCBI Taxonomy" id="1028688"/>
    <lineage>
        <taxon>Eukaryota</taxon>
        <taxon>Metazoa</taxon>
        <taxon>Spiralia</taxon>
        <taxon>Lophotrochozoa</taxon>
        <taxon>Mollusca</taxon>
        <taxon>Gastropoda</taxon>
        <taxon>Heterobranchia</taxon>
        <taxon>Euthyneura</taxon>
        <taxon>Panpulmonata</taxon>
        <taxon>Eupulmonata</taxon>
        <taxon>Stylommatophora</taxon>
        <taxon>Helicina</taxon>
        <taxon>Arionoidea</taxon>
        <taxon>Arionidae</taxon>
        <taxon>Arion</taxon>
    </lineage>
</organism>
<dbReference type="PANTHER" id="PTHR10697:SF1">
    <property type="entry name" value="MAMMALIAN EPENDYMIN-RELATED PROTEIN 1"/>
    <property type="match status" value="1"/>
</dbReference>
<feature type="signal peptide" evidence="1">
    <location>
        <begin position="1"/>
        <end position="23"/>
    </location>
</feature>
<dbReference type="GO" id="GO:0007160">
    <property type="term" value="P:cell-matrix adhesion"/>
    <property type="evidence" value="ECO:0007669"/>
    <property type="project" value="InterPro"/>
</dbReference>
<feature type="chain" id="PRO_5002112365" evidence="1">
    <location>
        <begin position="24"/>
        <end position="235"/>
    </location>
</feature>
<dbReference type="AlphaFoldDB" id="A0A0B6ZQA8"/>
<reference evidence="2" key="1">
    <citation type="submission" date="2014-12" db="EMBL/GenBank/DDBJ databases">
        <title>Insight into the proteome of Arion vulgaris.</title>
        <authorList>
            <person name="Aradska J."/>
            <person name="Bulat T."/>
            <person name="Smidak R."/>
            <person name="Sarate P."/>
            <person name="Gangsoo J."/>
            <person name="Sialana F."/>
            <person name="Bilban M."/>
            <person name="Lubec G."/>
        </authorList>
    </citation>
    <scope>NUCLEOTIDE SEQUENCE</scope>
    <source>
        <tissue evidence="2">Skin</tissue>
    </source>
</reference>
<protein>
    <submittedName>
        <fullName evidence="2">Uncharacterized protein</fullName>
    </submittedName>
</protein>
<dbReference type="GO" id="GO:0005764">
    <property type="term" value="C:lysosome"/>
    <property type="evidence" value="ECO:0007669"/>
    <property type="project" value="TreeGrafter"/>
</dbReference>
<name>A0A0B6ZQA8_9EUPU</name>
<gene>
    <name evidence="2" type="primary">ORF74687</name>
</gene>
<dbReference type="EMBL" id="HACG01023702">
    <property type="protein sequence ID" value="CEK70567.1"/>
    <property type="molecule type" value="Transcribed_RNA"/>
</dbReference>
<dbReference type="Pfam" id="PF00811">
    <property type="entry name" value="Ependymin"/>
    <property type="match status" value="1"/>
</dbReference>
<evidence type="ECO:0000256" key="1">
    <source>
        <dbReference type="SAM" id="SignalP"/>
    </source>
</evidence>
<accession>A0A0B6ZQA8</accession>
<dbReference type="GO" id="GO:0005576">
    <property type="term" value="C:extracellular region"/>
    <property type="evidence" value="ECO:0007669"/>
    <property type="project" value="InterPro"/>
</dbReference>
<evidence type="ECO:0000313" key="2">
    <source>
        <dbReference type="EMBL" id="CEK70567.1"/>
    </source>
</evidence>
<keyword evidence="1" id="KW-0732">Signal</keyword>
<dbReference type="GO" id="GO:0005509">
    <property type="term" value="F:calcium ion binding"/>
    <property type="evidence" value="ECO:0007669"/>
    <property type="project" value="InterPro"/>
</dbReference>
<sequence>MSYTKMLMVTTTVVFSMLSIVNSLAVTDGGGTHNAERWNNIVNETKSGHHDVNPKPCCLPYKFKAVIVYLQSFDAKAKEVTMLYRDWENKRQIQENVVVDSHGVKTVVSQTYMDYKNMVKYDYAPGQPCQYSPLDHGMLEPCMPESATYLGKSYIGAYNDKTNFNSWYFRRTDLNRNVEITIFVTADECIPVSEHITGQFGAAKANTLLMFTNVTKDVDNSAFDIPVECLNIQDM</sequence>
<dbReference type="InterPro" id="IPR001299">
    <property type="entry name" value="Ependymin"/>
</dbReference>
<proteinExistence type="predicted"/>